<sequence>LFGCNCHEGTVLRSLQPVRRALSLTLQLHLSSLHSHKVGVVLIKHLLSALCNLGPSRFSRRFHS</sequence>
<comment type="caution">
    <text evidence="1">The sequence shown here is derived from an EMBL/GenBank/DDBJ whole genome shotgun (WGS) entry which is preliminary data.</text>
</comment>
<dbReference type="Proteomes" id="UP001432027">
    <property type="component" value="Unassembled WGS sequence"/>
</dbReference>
<organism evidence="1 2">
    <name type="scientific">Pristionchus entomophagus</name>
    <dbReference type="NCBI Taxonomy" id="358040"/>
    <lineage>
        <taxon>Eukaryota</taxon>
        <taxon>Metazoa</taxon>
        <taxon>Ecdysozoa</taxon>
        <taxon>Nematoda</taxon>
        <taxon>Chromadorea</taxon>
        <taxon>Rhabditida</taxon>
        <taxon>Rhabditina</taxon>
        <taxon>Diplogasteromorpha</taxon>
        <taxon>Diplogasteroidea</taxon>
        <taxon>Neodiplogasteridae</taxon>
        <taxon>Pristionchus</taxon>
    </lineage>
</organism>
<dbReference type="EMBL" id="BTSX01000004">
    <property type="protein sequence ID" value="GMS94942.1"/>
    <property type="molecule type" value="Genomic_DNA"/>
</dbReference>
<accession>A0AAV5TL15</accession>
<evidence type="ECO:0000313" key="2">
    <source>
        <dbReference type="Proteomes" id="UP001432027"/>
    </source>
</evidence>
<name>A0AAV5TL15_9BILA</name>
<feature type="non-terminal residue" evidence="1">
    <location>
        <position position="64"/>
    </location>
</feature>
<proteinExistence type="predicted"/>
<gene>
    <name evidence="1" type="ORF">PENTCL1PPCAC_17117</name>
</gene>
<feature type="non-terminal residue" evidence="1">
    <location>
        <position position="1"/>
    </location>
</feature>
<keyword evidence="2" id="KW-1185">Reference proteome</keyword>
<evidence type="ECO:0000313" key="1">
    <source>
        <dbReference type="EMBL" id="GMS94942.1"/>
    </source>
</evidence>
<protein>
    <submittedName>
        <fullName evidence="1">Uncharacterized protein</fullName>
    </submittedName>
</protein>
<dbReference type="AlphaFoldDB" id="A0AAV5TL15"/>
<reference evidence="1" key="1">
    <citation type="submission" date="2023-10" db="EMBL/GenBank/DDBJ databases">
        <title>Genome assembly of Pristionchus species.</title>
        <authorList>
            <person name="Yoshida K."/>
            <person name="Sommer R.J."/>
        </authorList>
    </citation>
    <scope>NUCLEOTIDE SEQUENCE</scope>
    <source>
        <strain evidence="1">RS0144</strain>
    </source>
</reference>